<dbReference type="Pfam" id="PF00383">
    <property type="entry name" value="dCMP_cyt_deam_1"/>
    <property type="match status" value="1"/>
</dbReference>
<organism evidence="3 4">
    <name type="scientific">Candidatus Niyogibacteria bacterium CG10_big_fil_rev_8_21_14_0_10_46_36</name>
    <dbReference type="NCBI Taxonomy" id="1974726"/>
    <lineage>
        <taxon>Bacteria</taxon>
        <taxon>Candidatus Niyogiibacteriota</taxon>
    </lineage>
</organism>
<evidence type="ECO:0000259" key="2">
    <source>
        <dbReference type="PROSITE" id="PS51747"/>
    </source>
</evidence>
<dbReference type="InterPro" id="IPR002125">
    <property type="entry name" value="CMP_dCMP_dom"/>
</dbReference>
<dbReference type="EMBL" id="PFCO01000001">
    <property type="protein sequence ID" value="PIR69903.1"/>
    <property type="molecule type" value="Genomic_DNA"/>
</dbReference>
<dbReference type="InterPro" id="IPR015517">
    <property type="entry name" value="dCMP_deaminase-rel"/>
</dbReference>
<dbReference type="AlphaFoldDB" id="A0A2H0TED4"/>
<sequence length="194" mass="22107">MSKERDEKRERVFLCSILCHTPMSTCDRFHIASGIIKNKRIVGVGYNGSLPGEPHCDEAGHLMIDGHCERTNHSEENAVFNTDPKQLEGATVMIVGTPCIRCLRTLISVGIKKIICYGEYDNAKGKEFMSELKRKDIVFEQRYVDYQQLFQQLFDDMTNKGGILHRENYRLKVTKVPLDGALPKRDAGLRTKKT</sequence>
<dbReference type="GO" id="GO:0005737">
    <property type="term" value="C:cytoplasm"/>
    <property type="evidence" value="ECO:0007669"/>
    <property type="project" value="TreeGrafter"/>
</dbReference>
<name>A0A2H0TED4_9BACT</name>
<gene>
    <name evidence="3" type="ORF">COU47_00505</name>
</gene>
<feature type="domain" description="CMP/dCMP-type deaminase" evidence="2">
    <location>
        <begin position="8"/>
        <end position="127"/>
    </location>
</feature>
<dbReference type="InterPro" id="IPR016193">
    <property type="entry name" value="Cytidine_deaminase-like"/>
</dbReference>
<proteinExistence type="predicted"/>
<dbReference type="Proteomes" id="UP000231503">
    <property type="component" value="Unassembled WGS sequence"/>
</dbReference>
<comment type="caution">
    <text evidence="3">The sequence shown here is derived from an EMBL/GenBank/DDBJ whole genome shotgun (WGS) entry which is preliminary data.</text>
</comment>
<dbReference type="SUPFAM" id="SSF53927">
    <property type="entry name" value="Cytidine deaminase-like"/>
    <property type="match status" value="1"/>
</dbReference>
<evidence type="ECO:0000313" key="3">
    <source>
        <dbReference type="EMBL" id="PIR69903.1"/>
    </source>
</evidence>
<dbReference type="Gene3D" id="3.40.140.10">
    <property type="entry name" value="Cytidine Deaminase, domain 2"/>
    <property type="match status" value="1"/>
</dbReference>
<evidence type="ECO:0000256" key="1">
    <source>
        <dbReference type="ARBA" id="ARBA00022801"/>
    </source>
</evidence>
<protein>
    <recommendedName>
        <fullName evidence="2">CMP/dCMP-type deaminase domain-containing protein</fullName>
    </recommendedName>
</protein>
<dbReference type="PROSITE" id="PS51747">
    <property type="entry name" value="CYT_DCMP_DEAMINASES_2"/>
    <property type="match status" value="1"/>
</dbReference>
<reference evidence="4" key="1">
    <citation type="submission" date="2017-09" db="EMBL/GenBank/DDBJ databases">
        <title>Depth-based differentiation of microbial function through sediment-hosted aquifers and enrichment of novel symbionts in the deep terrestrial subsurface.</title>
        <authorList>
            <person name="Probst A.J."/>
            <person name="Ladd B."/>
            <person name="Jarett J.K."/>
            <person name="Geller-Mcgrath D.E."/>
            <person name="Sieber C.M.K."/>
            <person name="Emerson J.B."/>
            <person name="Anantharaman K."/>
            <person name="Thomas B.C."/>
            <person name="Malmstrom R."/>
            <person name="Stieglmeier M."/>
            <person name="Klingl A."/>
            <person name="Woyke T."/>
            <person name="Ryan C.M."/>
            <person name="Banfield J.F."/>
        </authorList>
    </citation>
    <scope>NUCLEOTIDE SEQUENCE [LARGE SCALE GENOMIC DNA]</scope>
</reference>
<accession>A0A2H0TED4</accession>
<dbReference type="PANTHER" id="PTHR11086:SF18">
    <property type="entry name" value="DEOXYCYTIDYLATE DEAMINASE"/>
    <property type="match status" value="1"/>
</dbReference>
<dbReference type="PANTHER" id="PTHR11086">
    <property type="entry name" value="DEOXYCYTIDYLATE DEAMINASE-RELATED"/>
    <property type="match status" value="1"/>
</dbReference>
<dbReference type="GO" id="GO:0004132">
    <property type="term" value="F:dCMP deaminase activity"/>
    <property type="evidence" value="ECO:0007669"/>
    <property type="project" value="TreeGrafter"/>
</dbReference>
<keyword evidence="1" id="KW-0378">Hydrolase</keyword>
<evidence type="ECO:0000313" key="4">
    <source>
        <dbReference type="Proteomes" id="UP000231503"/>
    </source>
</evidence>